<dbReference type="Proteomes" id="UP001295740">
    <property type="component" value="Unassembled WGS sequence"/>
</dbReference>
<proteinExistence type="predicted"/>
<feature type="non-terminal residue" evidence="1">
    <location>
        <position position="65"/>
    </location>
</feature>
<dbReference type="AlphaFoldDB" id="A0AAI8VCR9"/>
<accession>A0AAI8VCR9</accession>
<sequence length="65" mass="7334">MSNSDNSPSGTIGFITSPERANTVCRCYQSNDVLYEYTATTFKKTSRLPFNDPYPDGTPFIWSRS</sequence>
<comment type="caution">
    <text evidence="1">The sequence shown here is derived from an EMBL/GenBank/DDBJ whole genome shotgun (WGS) entry which is preliminary data.</text>
</comment>
<protein>
    <submittedName>
        <fullName evidence="1">Uu.00g098850.m01.CDS01</fullName>
    </submittedName>
</protein>
<evidence type="ECO:0000313" key="2">
    <source>
        <dbReference type="Proteomes" id="UP001295740"/>
    </source>
</evidence>
<name>A0AAI8VCR9_9PEZI</name>
<evidence type="ECO:0000313" key="1">
    <source>
        <dbReference type="EMBL" id="CAJ2502491.1"/>
    </source>
</evidence>
<organism evidence="1 2">
    <name type="scientific">Anthostomella pinea</name>
    <dbReference type="NCBI Taxonomy" id="933095"/>
    <lineage>
        <taxon>Eukaryota</taxon>
        <taxon>Fungi</taxon>
        <taxon>Dikarya</taxon>
        <taxon>Ascomycota</taxon>
        <taxon>Pezizomycotina</taxon>
        <taxon>Sordariomycetes</taxon>
        <taxon>Xylariomycetidae</taxon>
        <taxon>Xylariales</taxon>
        <taxon>Xylariaceae</taxon>
        <taxon>Anthostomella</taxon>
    </lineage>
</organism>
<reference evidence="1" key="1">
    <citation type="submission" date="2023-10" db="EMBL/GenBank/DDBJ databases">
        <authorList>
            <person name="Hackl T."/>
        </authorList>
    </citation>
    <scope>NUCLEOTIDE SEQUENCE</scope>
</reference>
<keyword evidence="2" id="KW-1185">Reference proteome</keyword>
<dbReference type="EMBL" id="CAUWAG010000004">
    <property type="protein sequence ID" value="CAJ2502491.1"/>
    <property type="molecule type" value="Genomic_DNA"/>
</dbReference>
<gene>
    <name evidence="1" type="ORF">KHLLAP_LOCUS2959</name>
</gene>